<dbReference type="EMBL" id="BAABCK010000004">
    <property type="protein sequence ID" value="GAA3714341.1"/>
    <property type="molecule type" value="Genomic_DNA"/>
</dbReference>
<dbReference type="Proteomes" id="UP001500920">
    <property type="component" value="Unassembled WGS sequence"/>
</dbReference>
<comment type="caution">
    <text evidence="1">The sequence shown here is derived from an EMBL/GenBank/DDBJ whole genome shotgun (WGS) entry which is preliminary data.</text>
</comment>
<reference evidence="2" key="1">
    <citation type="journal article" date="2019" name="Int. J. Syst. Evol. Microbiol.">
        <title>The Global Catalogue of Microorganisms (GCM) 10K type strain sequencing project: providing services to taxonomists for standard genome sequencing and annotation.</title>
        <authorList>
            <consortium name="The Broad Institute Genomics Platform"/>
            <consortium name="The Broad Institute Genome Sequencing Center for Infectious Disease"/>
            <person name="Wu L."/>
            <person name="Ma J."/>
        </authorList>
    </citation>
    <scope>NUCLEOTIDE SEQUENCE [LARGE SCALE GENOMIC DNA]</scope>
    <source>
        <strain evidence="2">JCM 16981</strain>
    </source>
</reference>
<dbReference type="InterPro" id="IPR038396">
    <property type="entry name" value="SpoIIAA-like_sf"/>
</dbReference>
<gene>
    <name evidence="1" type="ORF">GCM10022378_01340</name>
</gene>
<evidence type="ECO:0000313" key="2">
    <source>
        <dbReference type="Proteomes" id="UP001500920"/>
    </source>
</evidence>
<protein>
    <recommendedName>
        <fullName evidence="3">STAS/SEC14 domain-containing protein</fullName>
    </recommendedName>
</protein>
<sequence length="118" mass="13572">MMKIEDSRYPNIVYIEMDGELTQNDVENAEAFMDGKYGDDKRLSGLIYIKDVEGTDADAFLSGGAVDLKHWKQYEKFAFVSNQSWVDMGASVVDWLPGIEVQHFDKAEINKAWEWLQK</sequence>
<dbReference type="SUPFAM" id="SSF52091">
    <property type="entry name" value="SpoIIaa-like"/>
    <property type="match status" value="1"/>
</dbReference>
<evidence type="ECO:0008006" key="3">
    <source>
        <dbReference type="Google" id="ProtNLM"/>
    </source>
</evidence>
<evidence type="ECO:0000313" key="1">
    <source>
        <dbReference type="EMBL" id="GAA3714341.1"/>
    </source>
</evidence>
<dbReference type="Pfam" id="PF11964">
    <property type="entry name" value="SpoIIAA-like"/>
    <property type="match status" value="1"/>
</dbReference>
<dbReference type="RefSeq" id="WP_344700696.1">
    <property type="nucleotide sequence ID" value="NZ_BAABCK010000004.1"/>
</dbReference>
<dbReference type="InterPro" id="IPR021866">
    <property type="entry name" value="SpoIIAA-like"/>
</dbReference>
<proteinExistence type="predicted"/>
<accession>A0ABP7EA97</accession>
<dbReference type="Gene3D" id="3.40.50.10600">
    <property type="entry name" value="SpoIIaa-like domains"/>
    <property type="match status" value="1"/>
</dbReference>
<keyword evidence="2" id="KW-1185">Reference proteome</keyword>
<organism evidence="1 2">
    <name type="scientific">Salinicoccus jeotgali</name>
    <dbReference type="NCBI Taxonomy" id="381634"/>
    <lineage>
        <taxon>Bacteria</taxon>
        <taxon>Bacillati</taxon>
        <taxon>Bacillota</taxon>
        <taxon>Bacilli</taxon>
        <taxon>Bacillales</taxon>
        <taxon>Staphylococcaceae</taxon>
        <taxon>Salinicoccus</taxon>
    </lineage>
</organism>
<name>A0ABP7EA97_9STAP</name>
<dbReference type="InterPro" id="IPR036513">
    <property type="entry name" value="STAS_dom_sf"/>
</dbReference>